<dbReference type="Proteomes" id="UP001062846">
    <property type="component" value="Chromosome 8"/>
</dbReference>
<dbReference type="EMBL" id="CM046395">
    <property type="protein sequence ID" value="KAI8541415.1"/>
    <property type="molecule type" value="Genomic_DNA"/>
</dbReference>
<reference evidence="1" key="1">
    <citation type="submission" date="2022-02" db="EMBL/GenBank/DDBJ databases">
        <title>Plant Genome Project.</title>
        <authorList>
            <person name="Zhang R.-G."/>
        </authorList>
    </citation>
    <scope>NUCLEOTIDE SEQUENCE</scope>
    <source>
        <strain evidence="1">AT1</strain>
    </source>
</reference>
<protein>
    <submittedName>
        <fullName evidence="1">Uncharacterized protein</fullName>
    </submittedName>
</protein>
<name>A0ACC0MKC6_RHOML</name>
<accession>A0ACC0MKC6</accession>
<keyword evidence="2" id="KW-1185">Reference proteome</keyword>
<evidence type="ECO:0000313" key="2">
    <source>
        <dbReference type="Proteomes" id="UP001062846"/>
    </source>
</evidence>
<comment type="caution">
    <text evidence="1">The sequence shown here is derived from an EMBL/GenBank/DDBJ whole genome shotgun (WGS) entry which is preliminary data.</text>
</comment>
<gene>
    <name evidence="1" type="ORF">RHMOL_Rhmol08G0058800</name>
</gene>
<proteinExistence type="predicted"/>
<organism evidence="1 2">
    <name type="scientific">Rhododendron molle</name>
    <name type="common">Chinese azalea</name>
    <name type="synonym">Azalea mollis</name>
    <dbReference type="NCBI Taxonomy" id="49168"/>
    <lineage>
        <taxon>Eukaryota</taxon>
        <taxon>Viridiplantae</taxon>
        <taxon>Streptophyta</taxon>
        <taxon>Embryophyta</taxon>
        <taxon>Tracheophyta</taxon>
        <taxon>Spermatophyta</taxon>
        <taxon>Magnoliopsida</taxon>
        <taxon>eudicotyledons</taxon>
        <taxon>Gunneridae</taxon>
        <taxon>Pentapetalae</taxon>
        <taxon>asterids</taxon>
        <taxon>Ericales</taxon>
        <taxon>Ericaceae</taxon>
        <taxon>Ericoideae</taxon>
        <taxon>Rhodoreae</taxon>
        <taxon>Rhododendron</taxon>
    </lineage>
</organism>
<sequence>MFKSYKQLESADLVGCGGIKAEAIELFVLNCVELRQTRIKESKLSDVSQDVGIEEVRRGLMNDSEGGGEQKKGHFMVSLGIK</sequence>
<evidence type="ECO:0000313" key="1">
    <source>
        <dbReference type="EMBL" id="KAI8541415.1"/>
    </source>
</evidence>